<evidence type="ECO:0000313" key="2">
    <source>
        <dbReference type="EMBL" id="KAK9884838.1"/>
    </source>
</evidence>
<keyword evidence="3" id="KW-1185">Reference proteome</keyword>
<dbReference type="EMBL" id="JARQZJ010000094">
    <property type="protein sequence ID" value="KAK9884838.1"/>
    <property type="molecule type" value="Genomic_DNA"/>
</dbReference>
<feature type="coiled-coil region" evidence="1">
    <location>
        <begin position="6"/>
        <end position="40"/>
    </location>
</feature>
<comment type="caution">
    <text evidence="2">The sequence shown here is derived from an EMBL/GenBank/DDBJ whole genome shotgun (WGS) entry which is preliminary data.</text>
</comment>
<sequence length="112" mass="13313">MDRCEIKETLKAAECYLQKLKDLDEEIKSAQAQIVNTSKEAEKTVCCHLTSLADSLVQTLSKRKNDLLQKISTLKLWYTKIIQYYKRTQVDKRLYLRQERKVLFLYHSVVWL</sequence>
<evidence type="ECO:0000313" key="3">
    <source>
        <dbReference type="Proteomes" id="UP001431783"/>
    </source>
</evidence>
<dbReference type="AlphaFoldDB" id="A0AAW1UWG6"/>
<gene>
    <name evidence="2" type="ORF">WA026_009062</name>
</gene>
<keyword evidence="1" id="KW-0175">Coiled coil</keyword>
<dbReference type="Proteomes" id="UP001431783">
    <property type="component" value="Unassembled WGS sequence"/>
</dbReference>
<accession>A0AAW1UWG6</accession>
<name>A0AAW1UWG6_9CUCU</name>
<evidence type="ECO:0000256" key="1">
    <source>
        <dbReference type="SAM" id="Coils"/>
    </source>
</evidence>
<organism evidence="2 3">
    <name type="scientific">Henosepilachna vigintioctopunctata</name>
    <dbReference type="NCBI Taxonomy" id="420089"/>
    <lineage>
        <taxon>Eukaryota</taxon>
        <taxon>Metazoa</taxon>
        <taxon>Ecdysozoa</taxon>
        <taxon>Arthropoda</taxon>
        <taxon>Hexapoda</taxon>
        <taxon>Insecta</taxon>
        <taxon>Pterygota</taxon>
        <taxon>Neoptera</taxon>
        <taxon>Endopterygota</taxon>
        <taxon>Coleoptera</taxon>
        <taxon>Polyphaga</taxon>
        <taxon>Cucujiformia</taxon>
        <taxon>Coccinelloidea</taxon>
        <taxon>Coccinellidae</taxon>
        <taxon>Epilachninae</taxon>
        <taxon>Epilachnini</taxon>
        <taxon>Henosepilachna</taxon>
    </lineage>
</organism>
<reference evidence="2 3" key="1">
    <citation type="submission" date="2023-03" db="EMBL/GenBank/DDBJ databases">
        <title>Genome insight into feeding habits of ladybird beetles.</title>
        <authorList>
            <person name="Li H.-S."/>
            <person name="Huang Y.-H."/>
            <person name="Pang H."/>
        </authorList>
    </citation>
    <scope>NUCLEOTIDE SEQUENCE [LARGE SCALE GENOMIC DNA]</scope>
    <source>
        <strain evidence="2">SYSU_2023b</strain>
        <tissue evidence="2">Whole body</tissue>
    </source>
</reference>
<proteinExistence type="predicted"/>
<protein>
    <submittedName>
        <fullName evidence="2">Uncharacterized protein</fullName>
    </submittedName>
</protein>